<dbReference type="Proteomes" id="UP001151699">
    <property type="component" value="Chromosome B"/>
</dbReference>
<organism evidence="2 3">
    <name type="scientific">Pseudolycoriella hygida</name>
    <dbReference type="NCBI Taxonomy" id="35572"/>
    <lineage>
        <taxon>Eukaryota</taxon>
        <taxon>Metazoa</taxon>
        <taxon>Ecdysozoa</taxon>
        <taxon>Arthropoda</taxon>
        <taxon>Hexapoda</taxon>
        <taxon>Insecta</taxon>
        <taxon>Pterygota</taxon>
        <taxon>Neoptera</taxon>
        <taxon>Endopterygota</taxon>
        <taxon>Diptera</taxon>
        <taxon>Nematocera</taxon>
        <taxon>Sciaroidea</taxon>
        <taxon>Sciaridae</taxon>
        <taxon>Pseudolycoriella</taxon>
    </lineage>
</organism>
<evidence type="ECO:0000259" key="1">
    <source>
        <dbReference type="Pfam" id="PF11977"/>
    </source>
</evidence>
<dbReference type="EMBL" id="WJQU01000002">
    <property type="protein sequence ID" value="KAJ6642780.1"/>
    <property type="molecule type" value="Genomic_DNA"/>
</dbReference>
<evidence type="ECO:0000313" key="3">
    <source>
        <dbReference type="Proteomes" id="UP001151699"/>
    </source>
</evidence>
<dbReference type="PANTHER" id="PTHR12876">
    <property type="entry name" value="N4BP1-RELATED"/>
    <property type="match status" value="1"/>
</dbReference>
<protein>
    <submittedName>
        <fullName evidence="2">Ribonuclease ZC3H12D</fullName>
    </submittedName>
</protein>
<name>A0A9Q0S488_9DIPT</name>
<dbReference type="Pfam" id="PF11977">
    <property type="entry name" value="RNase_Zc3h12a"/>
    <property type="match status" value="1"/>
</dbReference>
<dbReference type="OrthoDB" id="392925at2759"/>
<comment type="caution">
    <text evidence="2">The sequence shown here is derived from an EMBL/GenBank/DDBJ whole genome shotgun (WGS) entry which is preliminary data.</text>
</comment>
<dbReference type="GO" id="GO:0004521">
    <property type="term" value="F:RNA endonuclease activity"/>
    <property type="evidence" value="ECO:0007669"/>
    <property type="project" value="TreeGrafter"/>
</dbReference>
<dbReference type="InterPro" id="IPR021869">
    <property type="entry name" value="RNase_Zc3h12_NYN"/>
</dbReference>
<proteinExistence type="predicted"/>
<feature type="domain" description="RNase NYN" evidence="1">
    <location>
        <begin position="49"/>
        <end position="199"/>
    </location>
</feature>
<accession>A0A9Q0S488</accession>
<dbReference type="FunFam" id="3.40.50.11980:FF:000001">
    <property type="entry name" value="ZC3H12A isoform 1"/>
    <property type="match status" value="1"/>
</dbReference>
<reference evidence="2" key="1">
    <citation type="submission" date="2022-07" db="EMBL/GenBank/DDBJ databases">
        <authorList>
            <person name="Trinca V."/>
            <person name="Uliana J.V.C."/>
            <person name="Torres T.T."/>
            <person name="Ward R.J."/>
            <person name="Monesi N."/>
        </authorList>
    </citation>
    <scope>NUCLEOTIDE SEQUENCE</scope>
    <source>
        <strain evidence="2">HSMRA1968</strain>
        <tissue evidence="2">Whole embryos</tissue>
    </source>
</reference>
<feature type="non-terminal residue" evidence="2">
    <location>
        <position position="1"/>
    </location>
</feature>
<dbReference type="PANTHER" id="PTHR12876:SF35">
    <property type="entry name" value="LD08718P-RELATED"/>
    <property type="match status" value="1"/>
</dbReference>
<evidence type="ECO:0000313" key="2">
    <source>
        <dbReference type="EMBL" id="KAJ6642780.1"/>
    </source>
</evidence>
<dbReference type="AlphaFoldDB" id="A0A9Q0S488"/>
<gene>
    <name evidence="2" type="primary">Zc3h12d</name>
    <name evidence="2" type="ORF">Bhyg_07734</name>
</gene>
<dbReference type="CDD" id="cd18719">
    <property type="entry name" value="PIN_Zc3h12a-N4BP1-like"/>
    <property type="match status" value="1"/>
</dbReference>
<keyword evidence="3" id="KW-1185">Reference proteome</keyword>
<dbReference type="Gene3D" id="3.40.50.11980">
    <property type="match status" value="1"/>
</dbReference>
<dbReference type="GO" id="GO:0036464">
    <property type="term" value="C:cytoplasmic ribonucleoprotein granule"/>
    <property type="evidence" value="ECO:0007669"/>
    <property type="project" value="TreeGrafter"/>
</dbReference>
<dbReference type="GO" id="GO:0003729">
    <property type="term" value="F:mRNA binding"/>
    <property type="evidence" value="ECO:0007669"/>
    <property type="project" value="TreeGrafter"/>
</dbReference>
<sequence length="207" mass="23540">FQFKESCTPYHRKLENRSCRLSKRLQNNRIEKVSSTESRPSAEAASGVKRMVLIDGNNVAFAHSHNKEFSVEGIEICLKYFADKGYDAKAIVPQMRLKKNRSSNQDLLAKLETEGKVVFSPCKNLPNGKKVTSYDDRFILDFAADYDAAVISNDNYRDLSKECEKYRDIINTRVIGFTFLNDIIRFPQDPYGKLGPSLNDILNGKGK</sequence>
<dbReference type="InterPro" id="IPR051101">
    <property type="entry name" value="ZC3H12/N4BP1_RNase_Reg"/>
</dbReference>
<dbReference type="GO" id="GO:0005634">
    <property type="term" value="C:nucleus"/>
    <property type="evidence" value="ECO:0007669"/>
    <property type="project" value="TreeGrafter"/>
</dbReference>